<evidence type="ECO:0000313" key="1">
    <source>
        <dbReference type="EMBL" id="KAF7709831.1"/>
    </source>
</evidence>
<name>A0A8T0BR59_SILME</name>
<organism evidence="1 2">
    <name type="scientific">Silurus meridionalis</name>
    <name type="common">Southern catfish</name>
    <name type="synonym">Silurus soldatovi meridionalis</name>
    <dbReference type="NCBI Taxonomy" id="175797"/>
    <lineage>
        <taxon>Eukaryota</taxon>
        <taxon>Metazoa</taxon>
        <taxon>Chordata</taxon>
        <taxon>Craniata</taxon>
        <taxon>Vertebrata</taxon>
        <taxon>Euteleostomi</taxon>
        <taxon>Actinopterygii</taxon>
        <taxon>Neopterygii</taxon>
        <taxon>Teleostei</taxon>
        <taxon>Ostariophysi</taxon>
        <taxon>Siluriformes</taxon>
        <taxon>Siluridae</taxon>
        <taxon>Silurus</taxon>
    </lineage>
</organism>
<reference evidence="1" key="1">
    <citation type="submission" date="2020-08" db="EMBL/GenBank/DDBJ databases">
        <title>Chromosome-level assembly of Southern catfish (Silurus meridionalis) provides insights into visual adaptation to the nocturnal and benthic lifestyles.</title>
        <authorList>
            <person name="Zhang Y."/>
            <person name="Wang D."/>
            <person name="Peng Z."/>
        </authorList>
    </citation>
    <scope>NUCLEOTIDE SEQUENCE</scope>
    <source>
        <strain evidence="1">SWU-2019-XX</strain>
        <tissue evidence="1">Muscle</tissue>
    </source>
</reference>
<sequence length="97" mass="10931">MEDFLMAYEEHDKNDTNVSRTGALAGLSLYLKKDSSQIFNICKESRDRDGNAELRGILSRGQKAILPKQQRIKHSLQFLGDISVRLVESNKPTNGHS</sequence>
<comment type="caution">
    <text evidence="1">The sequence shown here is derived from an EMBL/GenBank/DDBJ whole genome shotgun (WGS) entry which is preliminary data.</text>
</comment>
<proteinExistence type="predicted"/>
<keyword evidence="2" id="KW-1185">Reference proteome</keyword>
<dbReference type="EMBL" id="JABFDY010000003">
    <property type="protein sequence ID" value="KAF7709831.1"/>
    <property type="molecule type" value="Genomic_DNA"/>
</dbReference>
<gene>
    <name evidence="1" type="ORF">HF521_016681</name>
</gene>
<dbReference type="AlphaFoldDB" id="A0A8T0BR59"/>
<dbReference type="Proteomes" id="UP000606274">
    <property type="component" value="Unassembled WGS sequence"/>
</dbReference>
<accession>A0A8T0BR59</accession>
<protein>
    <submittedName>
        <fullName evidence="1">Uncharacterized protein</fullName>
    </submittedName>
</protein>
<evidence type="ECO:0000313" key="2">
    <source>
        <dbReference type="Proteomes" id="UP000606274"/>
    </source>
</evidence>